<accession>A0A7X0SJC5</accession>
<feature type="transmembrane region" description="Helical" evidence="1">
    <location>
        <begin position="105"/>
        <end position="124"/>
    </location>
</feature>
<comment type="caution">
    <text evidence="2">The sequence shown here is derived from an EMBL/GenBank/DDBJ whole genome shotgun (WGS) entry which is preliminary data.</text>
</comment>
<keyword evidence="1" id="KW-0472">Membrane</keyword>
<evidence type="ECO:0000313" key="3">
    <source>
        <dbReference type="Proteomes" id="UP000564644"/>
    </source>
</evidence>
<reference evidence="2 3" key="1">
    <citation type="submission" date="2020-08" db="EMBL/GenBank/DDBJ databases">
        <title>Cohnella phylogeny.</title>
        <authorList>
            <person name="Dunlap C."/>
        </authorList>
    </citation>
    <scope>NUCLEOTIDE SEQUENCE [LARGE SCALE GENOMIC DNA]</scope>
    <source>
        <strain evidence="2 3">CBP 2801</strain>
    </source>
</reference>
<evidence type="ECO:0000313" key="2">
    <source>
        <dbReference type="EMBL" id="MBB6731044.1"/>
    </source>
</evidence>
<feature type="transmembrane region" description="Helical" evidence="1">
    <location>
        <begin position="131"/>
        <end position="148"/>
    </location>
</feature>
<dbReference type="AlphaFoldDB" id="A0A7X0SJC5"/>
<dbReference type="RefSeq" id="WP_185128690.1">
    <property type="nucleotide sequence ID" value="NZ_JACJVO010000009.1"/>
</dbReference>
<keyword evidence="1" id="KW-1133">Transmembrane helix</keyword>
<organism evidence="2 3">
    <name type="scientific">Cohnella zeiphila</name>
    <dbReference type="NCBI Taxonomy" id="2761120"/>
    <lineage>
        <taxon>Bacteria</taxon>
        <taxon>Bacillati</taxon>
        <taxon>Bacillota</taxon>
        <taxon>Bacilli</taxon>
        <taxon>Bacillales</taxon>
        <taxon>Paenibacillaceae</taxon>
        <taxon>Cohnella</taxon>
    </lineage>
</organism>
<keyword evidence="3" id="KW-1185">Reference proteome</keyword>
<feature type="transmembrane region" description="Helical" evidence="1">
    <location>
        <begin position="12"/>
        <end position="33"/>
    </location>
</feature>
<gene>
    <name evidence="2" type="ORF">H7C18_09020</name>
</gene>
<protein>
    <submittedName>
        <fullName evidence="2">Uncharacterized protein</fullName>
    </submittedName>
</protein>
<sequence length="149" mass="16559">MATGFQAFRYVLIKLTASGISWLLFQLIMLIFLNGNLSATFHLMQNSFLAFLFFVYGTTCSIVIDGILLFFRREEHKRAARWLLFTLSGFLFFGFTMGWNAGMAAVGPIGTFFALVQSAASFGLARSRKAVYPFSAVVAFAWLASLAYG</sequence>
<dbReference type="EMBL" id="JACJVO010000009">
    <property type="protein sequence ID" value="MBB6731044.1"/>
    <property type="molecule type" value="Genomic_DNA"/>
</dbReference>
<name>A0A7X0SJC5_9BACL</name>
<evidence type="ECO:0000256" key="1">
    <source>
        <dbReference type="SAM" id="Phobius"/>
    </source>
</evidence>
<dbReference type="Proteomes" id="UP000564644">
    <property type="component" value="Unassembled WGS sequence"/>
</dbReference>
<feature type="transmembrane region" description="Helical" evidence="1">
    <location>
        <begin position="82"/>
        <end position="99"/>
    </location>
</feature>
<feature type="transmembrane region" description="Helical" evidence="1">
    <location>
        <begin position="48"/>
        <end position="70"/>
    </location>
</feature>
<keyword evidence="1" id="KW-0812">Transmembrane</keyword>
<proteinExistence type="predicted"/>